<protein>
    <recommendedName>
        <fullName evidence="8">Bcr/CflA family efflux transporter</fullName>
    </recommendedName>
</protein>
<evidence type="ECO:0000259" key="9">
    <source>
        <dbReference type="PROSITE" id="PS50850"/>
    </source>
</evidence>
<dbReference type="InterPro" id="IPR036259">
    <property type="entry name" value="MFS_trans_sf"/>
</dbReference>
<keyword evidence="4 8" id="KW-1003">Cell membrane</keyword>
<dbReference type="FunFam" id="1.20.1720.10:FF:000005">
    <property type="entry name" value="Bcr/CflA family efflux transporter"/>
    <property type="match status" value="1"/>
</dbReference>
<reference evidence="10 11" key="1">
    <citation type="submission" date="2017-02" db="EMBL/GenBank/DDBJ databases">
        <title>The complete genomic sequence of a novel cold adapted crude oil-degrading bacterium Planococcus qaidamina Y42.</title>
        <authorList>
            <person name="Yang R."/>
        </authorList>
    </citation>
    <scope>NUCLEOTIDE SEQUENCE [LARGE SCALE GENOMIC DNA]</scope>
    <source>
        <strain evidence="10 11">Y42</strain>
    </source>
</reference>
<dbReference type="SUPFAM" id="SSF103473">
    <property type="entry name" value="MFS general substrate transporter"/>
    <property type="match status" value="1"/>
</dbReference>
<evidence type="ECO:0000256" key="3">
    <source>
        <dbReference type="ARBA" id="ARBA00022448"/>
    </source>
</evidence>
<feature type="transmembrane region" description="Helical" evidence="8">
    <location>
        <begin position="12"/>
        <end position="34"/>
    </location>
</feature>
<dbReference type="Pfam" id="PF07690">
    <property type="entry name" value="MFS_1"/>
    <property type="match status" value="1"/>
</dbReference>
<keyword evidence="11" id="KW-1185">Reference proteome</keyword>
<dbReference type="Gene3D" id="1.20.1720.10">
    <property type="entry name" value="Multidrug resistance protein D"/>
    <property type="match status" value="1"/>
</dbReference>
<feature type="transmembrane region" description="Helical" evidence="8">
    <location>
        <begin position="345"/>
        <end position="365"/>
    </location>
</feature>
<evidence type="ECO:0000256" key="7">
    <source>
        <dbReference type="ARBA" id="ARBA00023136"/>
    </source>
</evidence>
<evidence type="ECO:0000256" key="1">
    <source>
        <dbReference type="ARBA" id="ARBA00004651"/>
    </source>
</evidence>
<feature type="transmembrane region" description="Helical" evidence="8">
    <location>
        <begin position="78"/>
        <end position="97"/>
    </location>
</feature>
<gene>
    <name evidence="10" type="ORF">B0X71_18255</name>
</gene>
<proteinExistence type="inferred from homology"/>
<dbReference type="EMBL" id="CP019640">
    <property type="protein sequence ID" value="AQQ54851.1"/>
    <property type="molecule type" value="Genomic_DNA"/>
</dbReference>
<feature type="transmembrane region" description="Helical" evidence="8">
    <location>
        <begin position="46"/>
        <end position="66"/>
    </location>
</feature>
<keyword evidence="5 8" id="KW-0812">Transmembrane</keyword>
<dbReference type="Proteomes" id="UP000188184">
    <property type="component" value="Chromosome"/>
</dbReference>
<evidence type="ECO:0000313" key="11">
    <source>
        <dbReference type="Proteomes" id="UP000188184"/>
    </source>
</evidence>
<feature type="transmembrane region" description="Helical" evidence="8">
    <location>
        <begin position="310"/>
        <end position="333"/>
    </location>
</feature>
<dbReference type="CDD" id="cd17320">
    <property type="entry name" value="MFS_MdfA_MDR_like"/>
    <property type="match status" value="1"/>
</dbReference>
<evidence type="ECO:0000256" key="4">
    <source>
        <dbReference type="ARBA" id="ARBA00022475"/>
    </source>
</evidence>
<evidence type="ECO:0000256" key="6">
    <source>
        <dbReference type="ARBA" id="ARBA00022989"/>
    </source>
</evidence>
<feature type="domain" description="Major facilitator superfamily (MFS) profile" evidence="9">
    <location>
        <begin position="10"/>
        <end position="396"/>
    </location>
</feature>
<feature type="transmembrane region" description="Helical" evidence="8">
    <location>
        <begin position="224"/>
        <end position="245"/>
    </location>
</feature>
<evidence type="ECO:0000313" key="10">
    <source>
        <dbReference type="EMBL" id="AQQ54851.1"/>
    </source>
</evidence>
<feature type="transmembrane region" description="Helical" evidence="8">
    <location>
        <begin position="371"/>
        <end position="391"/>
    </location>
</feature>
<dbReference type="OrthoDB" id="9800416at2"/>
<feature type="transmembrane region" description="Helical" evidence="8">
    <location>
        <begin position="136"/>
        <end position="160"/>
    </location>
</feature>
<keyword evidence="7 8" id="KW-0472">Membrane</keyword>
<sequence length="411" mass="43022">MENLTGSKRVRFVLLLGTLTALIPFTIDMYLPAFPSLAGVFNANASGIQLSLTACLLGLAIGQLVAGALSDAHGRRKPLIAALAVYAGASVACIFAPNIAVFIALRFAQGFAAAAGLVISRAIVRDVSSGAELTRLFALLMLVNNLVPLLAPSIGGGILLFADWQAIFGTLSVLGVILLLITIFRLPESLPEDKRVPSNLRATIGSFSTIMQDKKFTGYALSQGLLIGGVFAYVAGTPFVYQGIYGVSPQAFSILFGINGIGLMAGSYVVGGMAHRISEKQFLEIALYTAMTASTVLLAVLLFHGPLWAVVVPIFFFLTSIGTVATAAFSLAMESQSRAAGSASALLGLLPFFLGAIAAPLVGIAGEGTGVPMGVIIFTMCFAALLSYYIFVKRPAATAETERLNTELKRN</sequence>
<dbReference type="InterPro" id="IPR004812">
    <property type="entry name" value="Efflux_drug-R_Bcr/CmlA"/>
</dbReference>
<dbReference type="RefSeq" id="WP_077590753.1">
    <property type="nucleotide sequence ID" value="NZ_CP019640.1"/>
</dbReference>
<comment type="subcellular location">
    <subcellularLocation>
        <location evidence="1 8">Cell membrane</location>
        <topology evidence="1 8">Multi-pass membrane protein</topology>
    </subcellularLocation>
</comment>
<dbReference type="PANTHER" id="PTHR23502:SF132">
    <property type="entry name" value="POLYAMINE TRANSPORTER 2-RELATED"/>
    <property type="match status" value="1"/>
</dbReference>
<comment type="similarity">
    <text evidence="2 8">Belongs to the major facilitator superfamily. Bcr/CmlA family.</text>
</comment>
<dbReference type="KEGG" id="pmar:B0X71_18255"/>
<feature type="transmembrane region" description="Helical" evidence="8">
    <location>
        <begin position="166"/>
        <end position="186"/>
    </location>
</feature>
<organism evidence="10 11">
    <name type="scientific">Planococcus lenghuensis</name>
    <dbReference type="NCBI Taxonomy" id="2213202"/>
    <lineage>
        <taxon>Bacteria</taxon>
        <taxon>Bacillati</taxon>
        <taxon>Bacillota</taxon>
        <taxon>Bacilli</taxon>
        <taxon>Bacillales</taxon>
        <taxon>Caryophanaceae</taxon>
        <taxon>Planococcus</taxon>
    </lineage>
</organism>
<dbReference type="AlphaFoldDB" id="A0A1Q2L345"/>
<keyword evidence="6 8" id="KW-1133">Transmembrane helix</keyword>
<evidence type="ECO:0000256" key="8">
    <source>
        <dbReference type="RuleBase" id="RU365088"/>
    </source>
</evidence>
<dbReference type="NCBIfam" id="TIGR00710">
    <property type="entry name" value="efflux_Bcr_CflA"/>
    <property type="match status" value="1"/>
</dbReference>
<keyword evidence="3 8" id="KW-0813">Transport</keyword>
<dbReference type="InterPro" id="IPR020846">
    <property type="entry name" value="MFS_dom"/>
</dbReference>
<dbReference type="GO" id="GO:0042910">
    <property type="term" value="F:xenobiotic transmembrane transporter activity"/>
    <property type="evidence" value="ECO:0007669"/>
    <property type="project" value="InterPro"/>
</dbReference>
<dbReference type="GO" id="GO:0005886">
    <property type="term" value="C:plasma membrane"/>
    <property type="evidence" value="ECO:0007669"/>
    <property type="project" value="UniProtKB-SubCell"/>
</dbReference>
<feature type="transmembrane region" description="Helical" evidence="8">
    <location>
        <begin position="282"/>
        <end position="304"/>
    </location>
</feature>
<dbReference type="InterPro" id="IPR011701">
    <property type="entry name" value="MFS"/>
</dbReference>
<evidence type="ECO:0000256" key="2">
    <source>
        <dbReference type="ARBA" id="ARBA00006236"/>
    </source>
</evidence>
<dbReference type="PANTHER" id="PTHR23502">
    <property type="entry name" value="MAJOR FACILITATOR SUPERFAMILY"/>
    <property type="match status" value="1"/>
</dbReference>
<accession>A0A1Q2L345</accession>
<dbReference type="PROSITE" id="PS50850">
    <property type="entry name" value="MFS"/>
    <property type="match status" value="1"/>
</dbReference>
<evidence type="ECO:0000256" key="5">
    <source>
        <dbReference type="ARBA" id="ARBA00022692"/>
    </source>
</evidence>
<dbReference type="GO" id="GO:1990961">
    <property type="term" value="P:xenobiotic detoxification by transmembrane export across the plasma membrane"/>
    <property type="evidence" value="ECO:0007669"/>
    <property type="project" value="InterPro"/>
</dbReference>
<name>A0A1Q2L345_9BACL</name>
<feature type="transmembrane region" description="Helical" evidence="8">
    <location>
        <begin position="103"/>
        <end position="124"/>
    </location>
</feature>
<feature type="transmembrane region" description="Helical" evidence="8">
    <location>
        <begin position="251"/>
        <end position="270"/>
    </location>
</feature>